<dbReference type="Ensembl" id="ENSPKIT00000019342.1">
    <property type="protein sequence ID" value="ENSPKIP00000038352.1"/>
    <property type="gene ID" value="ENSPKIG00000016161.1"/>
</dbReference>
<evidence type="ECO:0000313" key="2">
    <source>
        <dbReference type="Proteomes" id="UP000261540"/>
    </source>
</evidence>
<organism evidence="1 2">
    <name type="scientific">Paramormyrops kingsleyae</name>
    <dbReference type="NCBI Taxonomy" id="1676925"/>
    <lineage>
        <taxon>Eukaryota</taxon>
        <taxon>Metazoa</taxon>
        <taxon>Chordata</taxon>
        <taxon>Craniata</taxon>
        <taxon>Vertebrata</taxon>
        <taxon>Euteleostomi</taxon>
        <taxon>Actinopterygii</taxon>
        <taxon>Neopterygii</taxon>
        <taxon>Teleostei</taxon>
        <taxon>Osteoglossocephala</taxon>
        <taxon>Osteoglossomorpha</taxon>
        <taxon>Osteoglossiformes</taxon>
        <taxon>Mormyridae</taxon>
        <taxon>Paramormyrops</taxon>
    </lineage>
</organism>
<name>A0A3B3T5C7_9TELE</name>
<evidence type="ECO:0000313" key="1">
    <source>
        <dbReference type="Ensembl" id="ENSPKIP00000038352.1"/>
    </source>
</evidence>
<sequence length="67" mass="7783">MTENTGLEKLDVGALSPEQQEKLRQFKIKTRISNEKYLRAHPEVEVLLSEFLSLFFKRPVDICEFAA</sequence>
<proteinExistence type="predicted"/>
<keyword evidence="2" id="KW-1185">Reference proteome</keyword>
<dbReference type="GeneTree" id="ENSGT00940000172009"/>
<dbReference type="STRING" id="1676925.ENSPKIP00000038352"/>
<dbReference type="AlphaFoldDB" id="A0A3B3T5C7"/>
<reference evidence="1" key="1">
    <citation type="submission" date="2025-08" db="UniProtKB">
        <authorList>
            <consortium name="Ensembl"/>
        </authorList>
    </citation>
    <scope>IDENTIFICATION</scope>
</reference>
<dbReference type="Proteomes" id="UP000261540">
    <property type="component" value="Unplaced"/>
</dbReference>
<accession>A0A3B3T5C7</accession>
<reference evidence="1" key="2">
    <citation type="submission" date="2025-09" db="UniProtKB">
        <authorList>
            <consortium name="Ensembl"/>
        </authorList>
    </citation>
    <scope>IDENTIFICATION</scope>
</reference>
<evidence type="ECO:0008006" key="3">
    <source>
        <dbReference type="Google" id="ProtNLM"/>
    </source>
</evidence>
<protein>
    <recommendedName>
        <fullName evidence="3">RIIa domain-containing protein</fullName>
    </recommendedName>
</protein>